<reference evidence="1" key="1">
    <citation type="submission" date="2019-08" db="EMBL/GenBank/DDBJ databases">
        <authorList>
            <person name="Kucharzyk K."/>
            <person name="Murdoch R.W."/>
            <person name="Higgins S."/>
            <person name="Loffler F."/>
        </authorList>
    </citation>
    <scope>NUCLEOTIDE SEQUENCE</scope>
</reference>
<dbReference type="EMBL" id="VSSQ01001311">
    <property type="protein sequence ID" value="MPM07206.1"/>
    <property type="molecule type" value="Genomic_DNA"/>
</dbReference>
<evidence type="ECO:0000313" key="1">
    <source>
        <dbReference type="EMBL" id="MPM07206.1"/>
    </source>
</evidence>
<comment type="caution">
    <text evidence="1">The sequence shown here is derived from an EMBL/GenBank/DDBJ whole genome shotgun (WGS) entry which is preliminary data.</text>
</comment>
<organism evidence="1">
    <name type="scientific">bioreactor metagenome</name>
    <dbReference type="NCBI Taxonomy" id="1076179"/>
    <lineage>
        <taxon>unclassified sequences</taxon>
        <taxon>metagenomes</taxon>
        <taxon>ecological metagenomes</taxon>
    </lineage>
</organism>
<proteinExistence type="predicted"/>
<sequence length="134" mass="14373">MGCGGPFEGAAALLNIGKIHEGPVGHSQRSIQVTQSDVHIHAENAIPHDCQTGCHASGKRRLARATFSGCDDNHGTHGSPPVIDNISYHKCLKSTMIFCAKPPEPIAATFESLPTVGDTPSEWRFFSRLLQPCV</sequence>
<protein>
    <submittedName>
        <fullName evidence="1">Uncharacterized protein</fullName>
    </submittedName>
</protein>
<accession>A0A644WTF3</accession>
<gene>
    <name evidence="1" type="ORF">SDC9_53512</name>
</gene>
<name>A0A644WTF3_9ZZZZ</name>
<dbReference type="AlphaFoldDB" id="A0A644WTF3"/>